<dbReference type="GO" id="GO:0046872">
    <property type="term" value="F:metal ion binding"/>
    <property type="evidence" value="ECO:0007669"/>
    <property type="project" value="UniProtKB-KW"/>
</dbReference>
<feature type="region of interest" description="Disordered" evidence="10">
    <location>
        <begin position="362"/>
        <end position="382"/>
    </location>
</feature>
<evidence type="ECO:0000256" key="9">
    <source>
        <dbReference type="RuleBase" id="RU362131"/>
    </source>
</evidence>
<feature type="site" description="Important for catalytic activity" evidence="8">
    <location>
        <position position="275"/>
    </location>
</feature>
<evidence type="ECO:0000256" key="2">
    <source>
        <dbReference type="ARBA" id="ARBA00007092"/>
    </source>
</evidence>
<dbReference type="PROSITE" id="PS00728">
    <property type="entry name" value="AP_NUCLEASE_F1_3"/>
    <property type="match status" value="1"/>
</dbReference>
<evidence type="ECO:0000256" key="7">
    <source>
        <dbReference type="PIRSR" id="PIRSR604808-2"/>
    </source>
</evidence>
<evidence type="ECO:0000259" key="11">
    <source>
        <dbReference type="Pfam" id="PF03372"/>
    </source>
</evidence>
<feature type="binding site" evidence="7">
    <location>
        <position position="301"/>
    </location>
    <ligand>
        <name>Mg(2+)</name>
        <dbReference type="ChEBI" id="CHEBI:18420"/>
        <label>1</label>
    </ligand>
</feature>
<feature type="compositionally biased region" description="Polar residues" evidence="10">
    <location>
        <begin position="460"/>
        <end position="470"/>
    </location>
</feature>
<feature type="region of interest" description="Disordered" evidence="10">
    <location>
        <begin position="442"/>
        <end position="470"/>
    </location>
</feature>
<feature type="site" description="Transition state stabilizer" evidence="8">
    <location>
        <position position="199"/>
    </location>
</feature>
<feature type="site" description="Interaction with DNA substrate" evidence="8">
    <location>
        <position position="301"/>
    </location>
</feature>
<dbReference type="GO" id="GO:0006284">
    <property type="term" value="P:base-excision repair"/>
    <property type="evidence" value="ECO:0007669"/>
    <property type="project" value="TreeGrafter"/>
</dbReference>
<dbReference type="OrthoDB" id="391817at2759"/>
<organism evidence="12 13">
    <name type="scientific">Cetraspora pellucida</name>
    <dbReference type="NCBI Taxonomy" id="1433469"/>
    <lineage>
        <taxon>Eukaryota</taxon>
        <taxon>Fungi</taxon>
        <taxon>Fungi incertae sedis</taxon>
        <taxon>Mucoromycota</taxon>
        <taxon>Glomeromycotina</taxon>
        <taxon>Glomeromycetes</taxon>
        <taxon>Diversisporales</taxon>
        <taxon>Gigasporaceae</taxon>
        <taxon>Cetraspora</taxon>
    </lineage>
</organism>
<comment type="cofactor">
    <cofactor evidence="7 9">
        <name>Mg(2+)</name>
        <dbReference type="ChEBI" id="CHEBI:18420"/>
    </cofactor>
    <cofactor evidence="7 9">
        <name>Mn(2+)</name>
        <dbReference type="ChEBI" id="CHEBI:29035"/>
    </cofactor>
    <text evidence="7 9">Probably binds two magnesium or manganese ions per subunit.</text>
</comment>
<dbReference type="GO" id="GO:0005634">
    <property type="term" value="C:nucleus"/>
    <property type="evidence" value="ECO:0007669"/>
    <property type="project" value="TreeGrafter"/>
</dbReference>
<accession>A0A9N9ED87</accession>
<evidence type="ECO:0000256" key="6">
    <source>
        <dbReference type="PIRSR" id="PIRSR604808-1"/>
    </source>
</evidence>
<protein>
    <recommendedName>
        <fullName evidence="9">DNA-(apurinic or apyrimidinic site) endonuclease</fullName>
        <ecNumber evidence="9">3.1.-.-</ecNumber>
    </recommendedName>
</protein>
<keyword evidence="3 7" id="KW-0479">Metal-binding</keyword>
<dbReference type="InterPro" id="IPR005135">
    <property type="entry name" value="Endo/exonuclease/phosphatase"/>
</dbReference>
<evidence type="ECO:0000256" key="8">
    <source>
        <dbReference type="PIRSR" id="PIRSR604808-3"/>
    </source>
</evidence>
<comment type="cofactor">
    <cofactor evidence="1">
        <name>Mn(2+)</name>
        <dbReference type="ChEBI" id="CHEBI:29035"/>
    </cofactor>
</comment>
<feature type="binding site" evidence="7">
    <location>
        <position position="300"/>
    </location>
    <ligand>
        <name>Mg(2+)</name>
        <dbReference type="ChEBI" id="CHEBI:18420"/>
        <label>1</label>
    </ligand>
</feature>
<evidence type="ECO:0000313" key="13">
    <source>
        <dbReference type="Proteomes" id="UP000789759"/>
    </source>
</evidence>
<evidence type="ECO:0000256" key="5">
    <source>
        <dbReference type="ARBA" id="ARBA00022842"/>
    </source>
</evidence>
<keyword evidence="7" id="KW-0464">Manganese</keyword>
<reference evidence="12" key="1">
    <citation type="submission" date="2021-06" db="EMBL/GenBank/DDBJ databases">
        <authorList>
            <person name="Kallberg Y."/>
            <person name="Tangrot J."/>
            <person name="Rosling A."/>
        </authorList>
    </citation>
    <scope>NUCLEOTIDE SEQUENCE</scope>
    <source>
        <strain evidence="12">FL966</strain>
    </source>
</reference>
<dbReference type="EC" id="3.1.-.-" evidence="9"/>
<name>A0A9N9ED87_9GLOM</name>
<evidence type="ECO:0000256" key="10">
    <source>
        <dbReference type="SAM" id="MobiDB-lite"/>
    </source>
</evidence>
<dbReference type="Proteomes" id="UP000789759">
    <property type="component" value="Unassembled WGS sequence"/>
</dbReference>
<comment type="similarity">
    <text evidence="2 9">Belongs to the DNA repair enzymes AP/ExoA family.</text>
</comment>
<dbReference type="GO" id="GO:0003906">
    <property type="term" value="F:DNA-(apurinic or apyrimidinic site) endonuclease activity"/>
    <property type="evidence" value="ECO:0007669"/>
    <property type="project" value="TreeGrafter"/>
</dbReference>
<dbReference type="GO" id="GO:0008081">
    <property type="term" value="F:phosphoric diester hydrolase activity"/>
    <property type="evidence" value="ECO:0007669"/>
    <property type="project" value="TreeGrafter"/>
</dbReference>
<dbReference type="GO" id="GO:0008311">
    <property type="term" value="F:double-stranded DNA 3'-5' DNA exonuclease activity"/>
    <property type="evidence" value="ECO:0007669"/>
    <property type="project" value="TreeGrafter"/>
</dbReference>
<keyword evidence="9" id="KW-0234">DNA repair</keyword>
<keyword evidence="4" id="KW-0378">Hydrolase</keyword>
<dbReference type="AlphaFoldDB" id="A0A9N9ED87"/>
<feature type="binding site" evidence="7">
    <location>
        <position position="199"/>
    </location>
    <ligand>
        <name>Mg(2+)</name>
        <dbReference type="ChEBI" id="CHEBI:18420"/>
        <label>1</label>
    </ligand>
</feature>
<dbReference type="EMBL" id="CAJVQA010008571">
    <property type="protein sequence ID" value="CAG8673835.1"/>
    <property type="molecule type" value="Genomic_DNA"/>
</dbReference>
<keyword evidence="5 7" id="KW-0460">Magnesium</keyword>
<feature type="active site" description="Proton acceptor" evidence="6">
    <location>
        <position position="301"/>
    </location>
</feature>
<keyword evidence="13" id="KW-1185">Reference proteome</keyword>
<dbReference type="NCBIfam" id="TIGR00633">
    <property type="entry name" value="xth"/>
    <property type="match status" value="1"/>
</dbReference>
<feature type="compositionally biased region" description="Polar residues" evidence="10">
    <location>
        <begin position="442"/>
        <end position="452"/>
    </location>
</feature>
<sequence>YAFTYLECEWLEISHSVSPVSFWCEHKNYQILLETLDADIICFQEVKLTLDRLDSSIAIIPGYDAYFSFAKGKPAYSGVVTYVKTNLITPVAAEEGITGIINQPPANMKSPFDNNQSLSDTRICSEISDLTTDELLDLDSEGRCVILDFKMFILFNLYCPHESSVERLPFKMNFYKILQARVEALLRAGRQVIILGDMNVTHKEIDHCDPQRSVREYELESFDDHPARKWFDGFVAPNGPMVDLFRKFHPDEEGMYTCWNTLINARPSNYGTRLDYILVSQGLVKWFKSCSVEQQIMGSDHCPVVGELYDEIEEDGHKYILRNELNLSTNINHEKPETPRLCAKYLPKFNGSQRTLKSFFSKASTKDDNSQSRNGSDVIKTPCDNLSKSKNADFNIDNFRKKNSKSSNKLMMSKPIKFGGHKQRQKSVISSNQSSLISYFKQSTQTESSSIIRTEKECNSKSLESSSNAD</sequence>
<dbReference type="InterPro" id="IPR004808">
    <property type="entry name" value="AP_endonuc_1"/>
</dbReference>
<dbReference type="CDD" id="cd09088">
    <property type="entry name" value="Ape2-like_AP-endo"/>
    <property type="match status" value="1"/>
</dbReference>
<dbReference type="Gene3D" id="3.60.10.10">
    <property type="entry name" value="Endonuclease/exonuclease/phosphatase"/>
    <property type="match status" value="1"/>
</dbReference>
<dbReference type="PANTHER" id="PTHR22748:SF4">
    <property type="entry name" value="DNA-(APURINIC OR APYRIMIDINIC SITE) ENDONUCLEASE 2"/>
    <property type="match status" value="1"/>
</dbReference>
<dbReference type="InterPro" id="IPR036691">
    <property type="entry name" value="Endo/exonu/phosph_ase_sf"/>
</dbReference>
<evidence type="ECO:0000256" key="4">
    <source>
        <dbReference type="ARBA" id="ARBA00022801"/>
    </source>
</evidence>
<feature type="active site" description="Proton donor/acceptor" evidence="6">
    <location>
        <position position="197"/>
    </location>
</feature>
<feature type="binding site" evidence="7">
    <location>
        <position position="45"/>
    </location>
    <ligand>
        <name>Mg(2+)</name>
        <dbReference type="ChEBI" id="CHEBI:18420"/>
        <label>1</label>
    </ligand>
</feature>
<feature type="non-terminal residue" evidence="12">
    <location>
        <position position="470"/>
    </location>
</feature>
<dbReference type="GO" id="GO:0003677">
    <property type="term" value="F:DNA binding"/>
    <property type="evidence" value="ECO:0007669"/>
    <property type="project" value="InterPro"/>
</dbReference>
<proteinExistence type="inferred from homology"/>
<dbReference type="InterPro" id="IPR020848">
    <property type="entry name" value="AP_endonuclease_F1_CS"/>
</dbReference>
<dbReference type="SUPFAM" id="SSF56219">
    <property type="entry name" value="DNase I-like"/>
    <property type="match status" value="1"/>
</dbReference>
<dbReference type="PROSITE" id="PS51435">
    <property type="entry name" value="AP_NUCLEASE_F1_4"/>
    <property type="match status" value="1"/>
</dbReference>
<keyword evidence="9" id="KW-0227">DNA damage</keyword>
<feature type="active site" evidence="6">
    <location>
        <position position="158"/>
    </location>
</feature>
<comment type="caution">
    <text evidence="12">The sequence shown here is derived from an EMBL/GenBank/DDBJ whole genome shotgun (WGS) entry which is preliminary data.</text>
</comment>
<feature type="binding site" evidence="7">
    <location>
        <position position="197"/>
    </location>
    <ligand>
        <name>Mg(2+)</name>
        <dbReference type="ChEBI" id="CHEBI:18420"/>
        <label>1</label>
    </ligand>
</feature>
<evidence type="ECO:0000256" key="1">
    <source>
        <dbReference type="ARBA" id="ARBA00001936"/>
    </source>
</evidence>
<evidence type="ECO:0000256" key="3">
    <source>
        <dbReference type="ARBA" id="ARBA00022723"/>
    </source>
</evidence>
<evidence type="ECO:0000313" key="12">
    <source>
        <dbReference type="EMBL" id="CAG8673835.1"/>
    </source>
</evidence>
<dbReference type="PANTHER" id="PTHR22748">
    <property type="entry name" value="AP ENDONUCLEASE"/>
    <property type="match status" value="1"/>
</dbReference>
<feature type="domain" description="Endonuclease/exonuclease/phosphatase" evidence="11">
    <location>
        <begin position="32"/>
        <end position="301"/>
    </location>
</feature>
<dbReference type="Pfam" id="PF03372">
    <property type="entry name" value="Exo_endo_phos"/>
    <property type="match status" value="1"/>
</dbReference>
<gene>
    <name evidence="12" type="ORF">CPELLU_LOCUS10414</name>
</gene>